<dbReference type="EMBL" id="MHTK01000006">
    <property type="protein sequence ID" value="OHA59516.1"/>
    <property type="molecule type" value="Genomic_DNA"/>
</dbReference>
<protein>
    <recommendedName>
        <fullName evidence="3">Maf-like protein</fullName>
    </recommendedName>
</protein>
<accession>A0A1G2QG26</accession>
<dbReference type="STRING" id="1802439.A2589_01480"/>
<name>A0A1G2QG26_9BACT</name>
<reference evidence="1 2" key="1">
    <citation type="journal article" date="2016" name="Nat. Commun.">
        <title>Thousands of microbial genomes shed light on interconnected biogeochemical processes in an aquifer system.</title>
        <authorList>
            <person name="Anantharaman K."/>
            <person name="Brown C.T."/>
            <person name="Hug L.A."/>
            <person name="Sharon I."/>
            <person name="Castelle C.J."/>
            <person name="Probst A.J."/>
            <person name="Thomas B.C."/>
            <person name="Singh A."/>
            <person name="Wilkins M.J."/>
            <person name="Karaoz U."/>
            <person name="Brodie E.L."/>
            <person name="Williams K.H."/>
            <person name="Hubbard S.S."/>
            <person name="Banfield J.F."/>
        </authorList>
    </citation>
    <scope>NUCLEOTIDE SEQUENCE [LARGE SCALE GENOMIC DNA]</scope>
</reference>
<dbReference type="Proteomes" id="UP000177838">
    <property type="component" value="Unassembled WGS sequence"/>
</dbReference>
<evidence type="ECO:0000313" key="1">
    <source>
        <dbReference type="EMBL" id="OHA59516.1"/>
    </source>
</evidence>
<sequence>MKIFLVCSKHVYDKVLPVKIELEKMGHLVTLPNSFDNPLAEEEYKKKSAEDHKKFKAEMFRLQEEKVKENDALVVLNFDKYGEPNYIGGSTFLEMFKAYELGKKIFLYNAVPNSFLKDEIEGMDPILIDGDLSLVG</sequence>
<gene>
    <name evidence="1" type="ORF">A2589_01480</name>
</gene>
<comment type="caution">
    <text evidence="1">The sequence shown here is derived from an EMBL/GenBank/DDBJ whole genome shotgun (WGS) entry which is preliminary data.</text>
</comment>
<dbReference type="AlphaFoldDB" id="A0A1G2QG26"/>
<evidence type="ECO:0000313" key="2">
    <source>
        <dbReference type="Proteomes" id="UP000177838"/>
    </source>
</evidence>
<proteinExistence type="predicted"/>
<evidence type="ECO:0008006" key="3">
    <source>
        <dbReference type="Google" id="ProtNLM"/>
    </source>
</evidence>
<organism evidence="1 2">
    <name type="scientific">Candidatus Vogelbacteria bacterium RIFOXYD1_FULL_46_19</name>
    <dbReference type="NCBI Taxonomy" id="1802439"/>
    <lineage>
        <taxon>Bacteria</taxon>
        <taxon>Candidatus Vogeliibacteriota</taxon>
    </lineage>
</organism>